<feature type="transmembrane region" description="Helical" evidence="8">
    <location>
        <begin position="322"/>
        <end position="341"/>
    </location>
</feature>
<organism evidence="9 10">
    <name type="scientific">Aquisalimonas asiatica</name>
    <dbReference type="NCBI Taxonomy" id="406100"/>
    <lineage>
        <taxon>Bacteria</taxon>
        <taxon>Pseudomonadati</taxon>
        <taxon>Pseudomonadota</taxon>
        <taxon>Gammaproteobacteria</taxon>
        <taxon>Chromatiales</taxon>
        <taxon>Ectothiorhodospiraceae</taxon>
        <taxon>Aquisalimonas</taxon>
    </lineage>
</organism>
<evidence type="ECO:0000256" key="8">
    <source>
        <dbReference type="SAM" id="Phobius"/>
    </source>
</evidence>
<dbReference type="STRING" id="406100.SAMN04488052_101840"/>
<keyword evidence="7 8" id="KW-0472">Membrane</keyword>
<comment type="similarity">
    <text evidence="2">Belongs to the auxin efflux carrier (TC 2.A.69) family.</text>
</comment>
<dbReference type="OrthoDB" id="9786439at2"/>
<evidence type="ECO:0000256" key="2">
    <source>
        <dbReference type="ARBA" id="ARBA00010145"/>
    </source>
</evidence>
<keyword evidence="10" id="KW-1185">Reference proteome</keyword>
<keyword evidence="6 8" id="KW-1133">Transmembrane helix</keyword>
<proteinExistence type="inferred from homology"/>
<keyword evidence="5 8" id="KW-0812">Transmembrane</keyword>
<dbReference type="InterPro" id="IPR004776">
    <property type="entry name" value="Mem_transp_PIN-like"/>
</dbReference>
<dbReference type="PANTHER" id="PTHR36838:SF4">
    <property type="entry name" value="AUXIN EFFLUX CARRIER FAMILY PROTEIN"/>
    <property type="match status" value="1"/>
</dbReference>
<feature type="transmembrane region" description="Helical" evidence="8">
    <location>
        <begin position="197"/>
        <end position="221"/>
    </location>
</feature>
<evidence type="ECO:0000256" key="4">
    <source>
        <dbReference type="ARBA" id="ARBA00022475"/>
    </source>
</evidence>
<evidence type="ECO:0000313" key="10">
    <source>
        <dbReference type="Proteomes" id="UP000199657"/>
    </source>
</evidence>
<keyword evidence="4" id="KW-1003">Cell membrane</keyword>
<gene>
    <name evidence="9" type="ORF">SAMN04488052_101840</name>
</gene>
<evidence type="ECO:0008006" key="11">
    <source>
        <dbReference type="Google" id="ProtNLM"/>
    </source>
</evidence>
<sequence length="343" mass="35681">MPTYEDLFNCFLLLLTSLANVVMLRTFRKPEGVTLFEIINILAPVFLVILLGWALARSGFLPAQAVGEVNRLSYWVGLPSLLFYSIGTADPEIQGVTGLLFVTTTATLVAIAAAALGARLLRLPGHSYGTFMQGVFRGNLAFIGLPVVLYAFSNGNASAEASALLVFGPLVVLYNVLAVVVLVLSGGGAGHGVIRPAVYGLLTNPILIASLAGVLLALSGLQLPAFAERTFSAVGQMALPLALICIGATLYSTRIRGRIGWAVTGAVMKVALVPAIGFLLARAVGLSAEHTQIALILLACPTASVSYILAQQLRGDEGLASSIVVIANVLAVPALFVVLAITG</sequence>
<feature type="transmembrane region" description="Helical" evidence="8">
    <location>
        <begin position="233"/>
        <end position="252"/>
    </location>
</feature>
<dbReference type="EMBL" id="FOEG01000001">
    <property type="protein sequence ID" value="SEO58672.1"/>
    <property type="molecule type" value="Genomic_DNA"/>
</dbReference>
<dbReference type="GO" id="GO:0055085">
    <property type="term" value="P:transmembrane transport"/>
    <property type="evidence" value="ECO:0007669"/>
    <property type="project" value="InterPro"/>
</dbReference>
<keyword evidence="3" id="KW-0813">Transport</keyword>
<dbReference type="GO" id="GO:0005886">
    <property type="term" value="C:plasma membrane"/>
    <property type="evidence" value="ECO:0007669"/>
    <property type="project" value="UniProtKB-SubCell"/>
</dbReference>
<comment type="subcellular location">
    <subcellularLocation>
        <location evidence="1">Cell membrane</location>
        <topology evidence="1">Multi-pass membrane protein</topology>
    </subcellularLocation>
</comment>
<dbReference type="AlphaFoldDB" id="A0A1H8QWU3"/>
<feature type="transmembrane region" description="Helical" evidence="8">
    <location>
        <begin position="99"/>
        <end position="122"/>
    </location>
</feature>
<feature type="transmembrane region" description="Helical" evidence="8">
    <location>
        <begin position="164"/>
        <end position="185"/>
    </location>
</feature>
<evidence type="ECO:0000256" key="1">
    <source>
        <dbReference type="ARBA" id="ARBA00004651"/>
    </source>
</evidence>
<dbReference type="Gene3D" id="1.20.1530.20">
    <property type="match status" value="1"/>
</dbReference>
<evidence type="ECO:0000256" key="6">
    <source>
        <dbReference type="ARBA" id="ARBA00022989"/>
    </source>
</evidence>
<accession>A0A1H8QWU3</accession>
<reference evidence="9 10" key="1">
    <citation type="submission" date="2016-10" db="EMBL/GenBank/DDBJ databases">
        <authorList>
            <person name="de Groot N.N."/>
        </authorList>
    </citation>
    <scope>NUCLEOTIDE SEQUENCE [LARGE SCALE GENOMIC DNA]</scope>
    <source>
        <strain evidence="9 10">CGMCC 1.6291</strain>
    </source>
</reference>
<feature type="transmembrane region" description="Helical" evidence="8">
    <location>
        <begin position="68"/>
        <end position="87"/>
    </location>
</feature>
<evidence type="ECO:0000256" key="3">
    <source>
        <dbReference type="ARBA" id="ARBA00022448"/>
    </source>
</evidence>
<evidence type="ECO:0000256" key="5">
    <source>
        <dbReference type="ARBA" id="ARBA00022692"/>
    </source>
</evidence>
<feature type="transmembrane region" description="Helical" evidence="8">
    <location>
        <begin position="259"/>
        <end position="281"/>
    </location>
</feature>
<dbReference type="Pfam" id="PF03547">
    <property type="entry name" value="Mem_trans"/>
    <property type="match status" value="1"/>
</dbReference>
<evidence type="ECO:0000313" key="9">
    <source>
        <dbReference type="EMBL" id="SEO58672.1"/>
    </source>
</evidence>
<dbReference type="InterPro" id="IPR038770">
    <property type="entry name" value="Na+/solute_symporter_sf"/>
</dbReference>
<dbReference type="RefSeq" id="WP_139209141.1">
    <property type="nucleotide sequence ID" value="NZ_FOEG01000001.1"/>
</dbReference>
<dbReference type="Proteomes" id="UP000199657">
    <property type="component" value="Unassembled WGS sequence"/>
</dbReference>
<feature type="transmembrane region" description="Helical" evidence="8">
    <location>
        <begin position="134"/>
        <end position="152"/>
    </location>
</feature>
<evidence type="ECO:0000256" key="7">
    <source>
        <dbReference type="ARBA" id="ARBA00023136"/>
    </source>
</evidence>
<dbReference type="PANTHER" id="PTHR36838">
    <property type="entry name" value="AUXIN EFFLUX CARRIER FAMILY PROTEIN"/>
    <property type="match status" value="1"/>
</dbReference>
<protein>
    <recommendedName>
        <fullName evidence="11">AEC family transporter</fullName>
    </recommendedName>
</protein>
<feature type="transmembrane region" description="Helical" evidence="8">
    <location>
        <begin position="33"/>
        <end position="56"/>
    </location>
</feature>
<feature type="transmembrane region" description="Helical" evidence="8">
    <location>
        <begin position="293"/>
        <end position="310"/>
    </location>
</feature>
<name>A0A1H8QWU3_9GAMM</name>
<feature type="transmembrane region" description="Helical" evidence="8">
    <location>
        <begin position="7"/>
        <end position="27"/>
    </location>
</feature>